<evidence type="ECO:0000256" key="6">
    <source>
        <dbReference type="ARBA" id="ARBA00023136"/>
    </source>
</evidence>
<evidence type="ECO:0000256" key="7">
    <source>
        <dbReference type="SAM" id="Phobius"/>
    </source>
</evidence>
<comment type="subcellular location">
    <subcellularLocation>
        <location evidence="1">Cell membrane</location>
        <topology evidence="1">Multi-pass membrane protein</topology>
    </subcellularLocation>
</comment>
<dbReference type="GO" id="GO:0055085">
    <property type="term" value="P:transmembrane transport"/>
    <property type="evidence" value="ECO:0007669"/>
    <property type="project" value="InterPro"/>
</dbReference>
<dbReference type="Pfam" id="PF00924">
    <property type="entry name" value="MS_channel_2nd"/>
    <property type="match status" value="1"/>
</dbReference>
<dbReference type="PANTHER" id="PTHR30347">
    <property type="entry name" value="POTASSIUM CHANNEL RELATED"/>
    <property type="match status" value="1"/>
</dbReference>
<comment type="caution">
    <text evidence="11">The sequence shown here is derived from an EMBL/GenBank/DDBJ whole genome shotgun (WGS) entry which is preliminary data.</text>
</comment>
<comment type="similarity">
    <text evidence="2">Belongs to the MscS (TC 1.A.23) family.</text>
</comment>
<dbReference type="InterPro" id="IPR023408">
    <property type="entry name" value="MscS_beta-dom_sf"/>
</dbReference>
<evidence type="ECO:0000259" key="10">
    <source>
        <dbReference type="Pfam" id="PF21088"/>
    </source>
</evidence>
<dbReference type="InterPro" id="IPR006685">
    <property type="entry name" value="MscS_channel_2nd"/>
</dbReference>
<evidence type="ECO:0000256" key="2">
    <source>
        <dbReference type="ARBA" id="ARBA00008017"/>
    </source>
</evidence>
<dbReference type="Gene3D" id="3.30.70.100">
    <property type="match status" value="1"/>
</dbReference>
<dbReference type="RefSeq" id="WP_270452280.1">
    <property type="nucleotide sequence ID" value="NZ_JADPIE010000001.1"/>
</dbReference>
<feature type="transmembrane region" description="Helical" evidence="7">
    <location>
        <begin position="131"/>
        <end position="151"/>
    </location>
</feature>
<dbReference type="SUPFAM" id="SSF50182">
    <property type="entry name" value="Sm-like ribonucleoproteins"/>
    <property type="match status" value="1"/>
</dbReference>
<dbReference type="Proteomes" id="UP000621436">
    <property type="component" value="Unassembled WGS sequence"/>
</dbReference>
<dbReference type="InterPro" id="IPR010920">
    <property type="entry name" value="LSM_dom_sf"/>
</dbReference>
<feature type="transmembrane region" description="Helical" evidence="7">
    <location>
        <begin position="163"/>
        <end position="182"/>
    </location>
</feature>
<keyword evidence="5 7" id="KW-1133">Transmembrane helix</keyword>
<evidence type="ECO:0000256" key="1">
    <source>
        <dbReference type="ARBA" id="ARBA00004651"/>
    </source>
</evidence>
<evidence type="ECO:0000256" key="3">
    <source>
        <dbReference type="ARBA" id="ARBA00022475"/>
    </source>
</evidence>
<reference evidence="11" key="1">
    <citation type="submission" date="2020-11" db="EMBL/GenBank/DDBJ databases">
        <title>Halonatronomonas betainensis gen. nov., sp. nov. a novel haloalkaliphilic representative of the family Halanaerobiacae capable of betaine degradation.</title>
        <authorList>
            <person name="Boltyanskaya Y."/>
            <person name="Kevbrin V."/>
            <person name="Detkova E."/>
            <person name="Grouzdev D.S."/>
            <person name="Koziaeva V."/>
            <person name="Zhilina T."/>
        </authorList>
    </citation>
    <scope>NUCLEOTIDE SEQUENCE</scope>
    <source>
        <strain evidence="11">Z-7014</strain>
    </source>
</reference>
<protein>
    <submittedName>
        <fullName evidence="11">Mechanosensitive ion channel</fullName>
    </submittedName>
</protein>
<feature type="transmembrane region" description="Helical" evidence="7">
    <location>
        <begin position="20"/>
        <end position="42"/>
    </location>
</feature>
<proteinExistence type="inferred from homology"/>
<keyword evidence="3" id="KW-1003">Cell membrane</keyword>
<gene>
    <name evidence="11" type="ORF">I0Q91_00965</name>
</gene>
<feature type="domain" description="Mechanosensitive ion channel MscS" evidence="8">
    <location>
        <begin position="252"/>
        <end position="317"/>
    </location>
</feature>
<evidence type="ECO:0000256" key="4">
    <source>
        <dbReference type="ARBA" id="ARBA00022692"/>
    </source>
</evidence>
<keyword evidence="4 7" id="KW-0812">Transmembrane</keyword>
<sequence>MPAEFMGLLDDIISWIEIEIFALHNLISLGVLVILAGIIYLFKTKIRDKGRLILNSVPFNLPPGWPAFWDEISYRFGLSIFVLFYNLIAAVLNLPIALTLIAGYLLVAWLIIRTITWLLPTTVWVRLISYLIWIIAVLNIIGLYDLFVAFFEDLEVSLGNFQISLMMIIRGVIILGIFFWIASWSEKYFRRRLQRSNSLTPSVRVLVQKTIRVVLYAAALVFALSSIGIDLSAFAFLGGAIGVGLGFGLQKIVSNFISGIIIVLDKSIKPGDVIEIGEVFGSVKTLNTRFVSVVTLAGKEYLIPNESFITNEVINWSYSDDLVRLDTTVGVGYDSDLKQVQNLILQTMNHNDRIIKDPEPVCLLKEFNDNTVDFELRFWIEDPAKGVANIKSEVLMEVWDLLAENDVNIAFPQRDLHFESFSAEAVESLKEIFNNSKNQDSSDS</sequence>
<evidence type="ECO:0000259" key="9">
    <source>
        <dbReference type="Pfam" id="PF21082"/>
    </source>
</evidence>
<feature type="domain" description="Mechanosensitive ion channel MscS C-terminal" evidence="9">
    <location>
        <begin position="326"/>
        <end position="409"/>
    </location>
</feature>
<dbReference type="InterPro" id="IPR011014">
    <property type="entry name" value="MscS_channel_TM-2"/>
</dbReference>
<dbReference type="Pfam" id="PF21088">
    <property type="entry name" value="MS_channel_1st"/>
    <property type="match status" value="1"/>
</dbReference>
<feature type="transmembrane region" description="Helical" evidence="7">
    <location>
        <begin position="213"/>
        <end position="237"/>
    </location>
</feature>
<dbReference type="Pfam" id="PF21082">
    <property type="entry name" value="MS_channel_3rd"/>
    <property type="match status" value="1"/>
</dbReference>
<dbReference type="InterPro" id="IPR049278">
    <property type="entry name" value="MS_channel_C"/>
</dbReference>
<dbReference type="Gene3D" id="1.10.287.1260">
    <property type="match status" value="1"/>
</dbReference>
<dbReference type="InterPro" id="IPR011066">
    <property type="entry name" value="MscS_channel_C_sf"/>
</dbReference>
<dbReference type="GO" id="GO:0005886">
    <property type="term" value="C:plasma membrane"/>
    <property type="evidence" value="ECO:0007669"/>
    <property type="project" value="UniProtKB-SubCell"/>
</dbReference>
<evidence type="ECO:0000313" key="12">
    <source>
        <dbReference type="Proteomes" id="UP000621436"/>
    </source>
</evidence>
<evidence type="ECO:0000256" key="5">
    <source>
        <dbReference type="ARBA" id="ARBA00022989"/>
    </source>
</evidence>
<dbReference type="Gene3D" id="2.30.30.60">
    <property type="match status" value="1"/>
</dbReference>
<dbReference type="InterPro" id="IPR049142">
    <property type="entry name" value="MS_channel_1st"/>
</dbReference>
<feature type="transmembrane region" description="Helical" evidence="7">
    <location>
        <begin position="72"/>
        <end position="92"/>
    </location>
</feature>
<dbReference type="SUPFAM" id="SSF82689">
    <property type="entry name" value="Mechanosensitive channel protein MscS (YggB), C-terminal domain"/>
    <property type="match status" value="1"/>
</dbReference>
<dbReference type="AlphaFoldDB" id="A0A931AMV3"/>
<dbReference type="InterPro" id="IPR052702">
    <property type="entry name" value="MscS-like_channel"/>
</dbReference>
<name>A0A931AMV3_9FIRM</name>
<keyword evidence="12" id="KW-1185">Reference proteome</keyword>
<feature type="transmembrane region" description="Helical" evidence="7">
    <location>
        <begin position="98"/>
        <end position="119"/>
    </location>
</feature>
<accession>A0A931AMV3</accession>
<dbReference type="SUPFAM" id="SSF82861">
    <property type="entry name" value="Mechanosensitive channel protein MscS (YggB), transmembrane region"/>
    <property type="match status" value="1"/>
</dbReference>
<keyword evidence="6 7" id="KW-0472">Membrane</keyword>
<dbReference type="PANTHER" id="PTHR30347:SF1">
    <property type="entry name" value="MECHANOSENSITIVE CHANNEL MSCK"/>
    <property type="match status" value="1"/>
</dbReference>
<feature type="domain" description="Mechanosensitive ion channel transmembrane helices 2/3" evidence="10">
    <location>
        <begin position="209"/>
        <end position="250"/>
    </location>
</feature>
<evidence type="ECO:0000313" key="11">
    <source>
        <dbReference type="EMBL" id="MBF8435637.1"/>
    </source>
</evidence>
<dbReference type="EMBL" id="JADPIE010000001">
    <property type="protein sequence ID" value="MBF8435637.1"/>
    <property type="molecule type" value="Genomic_DNA"/>
</dbReference>
<organism evidence="11 12">
    <name type="scientific">Halonatronomonas betaini</name>
    <dbReference type="NCBI Taxonomy" id="2778430"/>
    <lineage>
        <taxon>Bacteria</taxon>
        <taxon>Bacillati</taxon>
        <taxon>Bacillota</taxon>
        <taxon>Clostridia</taxon>
        <taxon>Halanaerobiales</taxon>
        <taxon>Halarsenatibacteraceae</taxon>
        <taxon>Halonatronomonas</taxon>
    </lineage>
</organism>
<evidence type="ECO:0000259" key="8">
    <source>
        <dbReference type="Pfam" id="PF00924"/>
    </source>
</evidence>